<keyword evidence="9" id="KW-1185">Reference proteome</keyword>
<sequence length="166" mass="18129">MENVKEQEVDWGTQLQKRIKEVLGKSLHIRHVDSGSCNGCDFEMSTLTNPIYDIQRFGIDFVASPRHADMLMVTGGVTRHLEEALRKTYSSAANPKMVVAIGACACGGGIFGETYANHGGVDKIVPVYVYVPGCPPRPQAMIEGILLALDQYEKLSKRKGAMAVES</sequence>
<evidence type="ECO:0000256" key="4">
    <source>
        <dbReference type="ARBA" id="ARBA00022723"/>
    </source>
</evidence>
<evidence type="ECO:0000313" key="9">
    <source>
        <dbReference type="Proteomes" id="UP000217785"/>
    </source>
</evidence>
<evidence type="ECO:0000256" key="2">
    <source>
        <dbReference type="ARBA" id="ARBA00009173"/>
    </source>
</evidence>
<dbReference type="PANTHER" id="PTHR42989:SF1">
    <property type="entry name" value="FORMATE HYDROGENLYASE SUBUNIT 7-RELATED"/>
    <property type="match status" value="1"/>
</dbReference>
<gene>
    <name evidence="8" type="ORF">EFBL_1471</name>
</gene>
<evidence type="ECO:0000256" key="5">
    <source>
        <dbReference type="ARBA" id="ARBA00023004"/>
    </source>
</evidence>
<evidence type="ECO:0000256" key="1">
    <source>
        <dbReference type="ARBA" id="ARBA00001966"/>
    </source>
</evidence>
<comment type="cofactor">
    <cofactor evidence="1">
        <name>[4Fe-4S] cluster</name>
        <dbReference type="ChEBI" id="CHEBI:49883"/>
    </cofactor>
</comment>
<organism evidence="8 9">
    <name type="scientific">Effusibacillus lacus</name>
    <dbReference type="NCBI Taxonomy" id="1348429"/>
    <lineage>
        <taxon>Bacteria</taxon>
        <taxon>Bacillati</taxon>
        <taxon>Bacillota</taxon>
        <taxon>Bacilli</taxon>
        <taxon>Bacillales</taxon>
        <taxon>Alicyclobacillaceae</taxon>
        <taxon>Effusibacillus</taxon>
    </lineage>
</organism>
<proteinExistence type="inferred from homology"/>
<dbReference type="PANTHER" id="PTHR42989">
    <property type="entry name" value="HYDROGENASE-4 COMPONENT I"/>
    <property type="match status" value="1"/>
</dbReference>
<dbReference type="RefSeq" id="WP_096181547.1">
    <property type="nucleotide sequence ID" value="NZ_BDUF01000033.1"/>
</dbReference>
<dbReference type="GO" id="GO:0051539">
    <property type="term" value="F:4 iron, 4 sulfur cluster binding"/>
    <property type="evidence" value="ECO:0007669"/>
    <property type="project" value="UniProtKB-KW"/>
</dbReference>
<dbReference type="EMBL" id="BDUF01000033">
    <property type="protein sequence ID" value="GAX89846.1"/>
    <property type="molecule type" value="Genomic_DNA"/>
</dbReference>
<protein>
    <submittedName>
        <fullName evidence="8">Oxidoreductase</fullName>
    </submittedName>
</protein>
<evidence type="ECO:0000259" key="7">
    <source>
        <dbReference type="Pfam" id="PF01058"/>
    </source>
</evidence>
<dbReference type="NCBIfam" id="NF005012">
    <property type="entry name" value="PRK06411.1"/>
    <property type="match status" value="1"/>
</dbReference>
<accession>A0A292YKZ7</accession>
<keyword evidence="4" id="KW-0479">Metal-binding</keyword>
<feature type="domain" description="NADH:ubiquinone oxidoreductase-like 20kDa subunit" evidence="7">
    <location>
        <begin position="37"/>
        <end position="146"/>
    </location>
</feature>
<dbReference type="Gene3D" id="3.40.50.12280">
    <property type="match status" value="1"/>
</dbReference>
<comment type="caution">
    <text evidence="8">The sequence shown here is derived from an EMBL/GenBank/DDBJ whole genome shotgun (WGS) entry which is preliminary data.</text>
</comment>
<dbReference type="OrthoDB" id="9786737at2"/>
<evidence type="ECO:0000256" key="3">
    <source>
        <dbReference type="ARBA" id="ARBA00022485"/>
    </source>
</evidence>
<reference evidence="9" key="1">
    <citation type="submission" date="2017-07" db="EMBL/GenBank/DDBJ databases">
        <title>Draft genome sequence of Effusibacillus lacus strain skLN1.</title>
        <authorList>
            <person name="Watanabe M."/>
            <person name="Kojima H."/>
            <person name="Fukui M."/>
        </authorList>
    </citation>
    <scope>NUCLEOTIDE SEQUENCE [LARGE SCALE GENOMIC DNA]</scope>
    <source>
        <strain evidence="9">skLN1</strain>
    </source>
</reference>
<dbReference type="InterPro" id="IPR006137">
    <property type="entry name" value="NADH_UbQ_OxRdtase-like_20kDa"/>
</dbReference>
<keyword evidence="5" id="KW-0408">Iron</keyword>
<comment type="similarity">
    <text evidence="2">Belongs to the complex I 20 kDa subunit family.</text>
</comment>
<evidence type="ECO:0000313" key="8">
    <source>
        <dbReference type="EMBL" id="GAX89846.1"/>
    </source>
</evidence>
<dbReference type="SUPFAM" id="SSF56770">
    <property type="entry name" value="HydA/Nqo6-like"/>
    <property type="match status" value="1"/>
</dbReference>
<dbReference type="GO" id="GO:0046872">
    <property type="term" value="F:metal ion binding"/>
    <property type="evidence" value="ECO:0007669"/>
    <property type="project" value="UniProtKB-KW"/>
</dbReference>
<keyword evidence="3" id="KW-0004">4Fe-4S</keyword>
<dbReference type="AlphaFoldDB" id="A0A292YKZ7"/>
<evidence type="ECO:0000256" key="6">
    <source>
        <dbReference type="ARBA" id="ARBA00023014"/>
    </source>
</evidence>
<dbReference type="Pfam" id="PF01058">
    <property type="entry name" value="Oxidored_q6"/>
    <property type="match status" value="1"/>
</dbReference>
<name>A0A292YKZ7_9BACL</name>
<dbReference type="InterPro" id="IPR052375">
    <property type="entry name" value="Complex_I_20kDa-like"/>
</dbReference>
<dbReference type="Proteomes" id="UP000217785">
    <property type="component" value="Unassembled WGS sequence"/>
</dbReference>
<keyword evidence="6" id="KW-0411">Iron-sulfur</keyword>